<dbReference type="GO" id="GO:0008250">
    <property type="term" value="C:oligosaccharyltransferase complex"/>
    <property type="evidence" value="ECO:0007669"/>
    <property type="project" value="UniProtKB-UniRule"/>
</dbReference>
<evidence type="ECO:0000256" key="10">
    <source>
        <dbReference type="RuleBase" id="RU361143"/>
    </source>
</evidence>
<evidence type="ECO:0000256" key="7">
    <source>
        <dbReference type="ARBA" id="ARBA00022824"/>
    </source>
</evidence>
<keyword evidence="12" id="KW-1185">Reference proteome</keyword>
<dbReference type="Proteomes" id="UP000759537">
    <property type="component" value="Unassembled WGS sequence"/>
</dbReference>
<comment type="similarity">
    <text evidence="4 10">Belongs to the OST1 family.</text>
</comment>
<comment type="pathway">
    <text evidence="3 10">Protein modification; protein glycosylation.</text>
</comment>
<comment type="function">
    <text evidence="1 10">Subunit of the oligosaccharyl transferase (OST) complex that catalyzes the initial transfer of a defined glycan (Glc(3)Man(9)GlcNAc(2) in eukaryotes) from the lipid carrier dolichol-pyrophosphate to an asparagine residue within an Asn-X-Ser/Thr consensus motif in nascent polypeptide chains, the first step in protein N-glycosylation. N-glycosylation occurs cotranslationally and the complex associates with the Sec61 complex at the channel-forming translocon complex that mediates protein translocation across the endoplasmic reticulum (ER). All subunits are required for a maximal enzyme activity.</text>
</comment>
<dbReference type="GO" id="GO:0018279">
    <property type="term" value="P:protein N-linked glycosylation via asparagine"/>
    <property type="evidence" value="ECO:0007669"/>
    <property type="project" value="TreeGrafter"/>
</dbReference>
<proteinExistence type="inferred from homology"/>
<comment type="caution">
    <text evidence="11">The sequence shown here is derived from an EMBL/GenBank/DDBJ whole genome shotgun (WGS) entry which is preliminary data.</text>
</comment>
<reference evidence="11" key="1">
    <citation type="submission" date="2019-10" db="EMBL/GenBank/DDBJ databases">
        <authorList>
            <consortium name="DOE Joint Genome Institute"/>
            <person name="Kuo A."/>
            <person name="Miyauchi S."/>
            <person name="Kiss E."/>
            <person name="Drula E."/>
            <person name="Kohler A."/>
            <person name="Sanchez-Garcia M."/>
            <person name="Andreopoulos B."/>
            <person name="Barry K.W."/>
            <person name="Bonito G."/>
            <person name="Buee M."/>
            <person name="Carver A."/>
            <person name="Chen C."/>
            <person name="Cichocki N."/>
            <person name="Clum A."/>
            <person name="Culley D."/>
            <person name="Crous P.W."/>
            <person name="Fauchery L."/>
            <person name="Girlanda M."/>
            <person name="Hayes R."/>
            <person name="Keri Z."/>
            <person name="LaButti K."/>
            <person name="Lipzen A."/>
            <person name="Lombard V."/>
            <person name="Magnuson J."/>
            <person name="Maillard F."/>
            <person name="Morin E."/>
            <person name="Murat C."/>
            <person name="Nolan M."/>
            <person name="Ohm R."/>
            <person name="Pangilinan J."/>
            <person name="Pereira M."/>
            <person name="Perotto S."/>
            <person name="Peter M."/>
            <person name="Riley R."/>
            <person name="Sitrit Y."/>
            <person name="Stielow B."/>
            <person name="Szollosi G."/>
            <person name="Zifcakova L."/>
            <person name="Stursova M."/>
            <person name="Spatafora J.W."/>
            <person name="Tedersoo L."/>
            <person name="Vaario L.-M."/>
            <person name="Yamada A."/>
            <person name="Yan M."/>
            <person name="Wang P."/>
            <person name="Xu J."/>
            <person name="Bruns T."/>
            <person name="Baldrian P."/>
            <person name="Vilgalys R."/>
            <person name="Henrissat B."/>
            <person name="Grigoriev I.V."/>
            <person name="Hibbett D."/>
            <person name="Nagy L.G."/>
            <person name="Martin F.M."/>
        </authorList>
    </citation>
    <scope>NUCLEOTIDE SEQUENCE</scope>
    <source>
        <strain evidence="11">Prilba</strain>
    </source>
</reference>
<organism evidence="11 12">
    <name type="scientific">Russula ochroleuca</name>
    <dbReference type="NCBI Taxonomy" id="152965"/>
    <lineage>
        <taxon>Eukaryota</taxon>
        <taxon>Fungi</taxon>
        <taxon>Dikarya</taxon>
        <taxon>Basidiomycota</taxon>
        <taxon>Agaricomycotina</taxon>
        <taxon>Agaricomycetes</taxon>
        <taxon>Russulales</taxon>
        <taxon>Russulaceae</taxon>
        <taxon>Russula</taxon>
    </lineage>
</organism>
<reference evidence="11" key="2">
    <citation type="journal article" date="2020" name="Nat. Commun.">
        <title>Large-scale genome sequencing of mycorrhizal fungi provides insights into the early evolution of symbiotic traits.</title>
        <authorList>
            <person name="Miyauchi S."/>
            <person name="Kiss E."/>
            <person name="Kuo A."/>
            <person name="Drula E."/>
            <person name="Kohler A."/>
            <person name="Sanchez-Garcia M."/>
            <person name="Morin E."/>
            <person name="Andreopoulos B."/>
            <person name="Barry K.W."/>
            <person name="Bonito G."/>
            <person name="Buee M."/>
            <person name="Carver A."/>
            <person name="Chen C."/>
            <person name="Cichocki N."/>
            <person name="Clum A."/>
            <person name="Culley D."/>
            <person name="Crous P.W."/>
            <person name="Fauchery L."/>
            <person name="Girlanda M."/>
            <person name="Hayes R.D."/>
            <person name="Keri Z."/>
            <person name="LaButti K."/>
            <person name="Lipzen A."/>
            <person name="Lombard V."/>
            <person name="Magnuson J."/>
            <person name="Maillard F."/>
            <person name="Murat C."/>
            <person name="Nolan M."/>
            <person name="Ohm R.A."/>
            <person name="Pangilinan J."/>
            <person name="Pereira M.F."/>
            <person name="Perotto S."/>
            <person name="Peter M."/>
            <person name="Pfister S."/>
            <person name="Riley R."/>
            <person name="Sitrit Y."/>
            <person name="Stielow J.B."/>
            <person name="Szollosi G."/>
            <person name="Zifcakova L."/>
            <person name="Stursova M."/>
            <person name="Spatafora J.W."/>
            <person name="Tedersoo L."/>
            <person name="Vaario L.M."/>
            <person name="Yamada A."/>
            <person name="Yan M."/>
            <person name="Wang P."/>
            <person name="Xu J."/>
            <person name="Bruns T."/>
            <person name="Baldrian P."/>
            <person name="Vilgalys R."/>
            <person name="Dunand C."/>
            <person name="Henrissat B."/>
            <person name="Grigoriev I.V."/>
            <person name="Hibbett D."/>
            <person name="Nagy L.G."/>
            <person name="Martin F.M."/>
        </authorList>
    </citation>
    <scope>NUCLEOTIDE SEQUENCE</scope>
    <source>
        <strain evidence="11">Prilba</strain>
    </source>
</reference>
<sequence>MARLSWLRLPVLALATLSLTLVSALPLSFENTAIVRTVDLGGSLVYVTTTYAVRALDDGAKQYVVSLGEKEAQSVSWFEAKVKGQSEPLGVTTGLLDPHDGTYSYTIDLSNPVSVNNTFNLVVETIHTHTTYPWPEKVGQEKEQALKYEGDLLVLSPYKTATQRIKVRAPEPRIISYTTPEGLDTFTTDNIATKMGGTITYGPFYNIPPSASAAFIEQHQKHIVVHYFYGVPVVEITSLKRSAEISHWGANLNIQNDVALHNAGPALKGHFARITHQSQTYYNRLPPHVIPALTLHLPPGIHSAYYYDLNGNVSTSRLRVAPSVPKASESKKYSTLELRPRYPLMGGWNYSFTFGWDSPLADSAGYDASTGLYIVGFPIQTVIPGAVVNEVEVKMILPEGATDVDVYPPFAPITQQRSTHITYLDSIGRPAVTLTFENLTDMHNGLIYVTYKVPLSAHLQKPKVVSIAFVALFLVAFLARRVDLSLSK</sequence>
<comment type="subunit">
    <text evidence="10">Component of the oligosaccharyltransferase (OST) complex.</text>
</comment>
<evidence type="ECO:0000313" key="12">
    <source>
        <dbReference type="Proteomes" id="UP000759537"/>
    </source>
</evidence>
<dbReference type="PANTHER" id="PTHR21049">
    <property type="entry name" value="RIBOPHORIN I"/>
    <property type="match status" value="1"/>
</dbReference>
<dbReference type="PANTHER" id="PTHR21049:SF0">
    <property type="entry name" value="DOLICHYL-DIPHOSPHOOLIGOSACCHARIDE--PROTEIN GLYCOSYLTRANSFERASE SUBUNIT 1"/>
    <property type="match status" value="1"/>
</dbReference>
<name>A0A9P5N254_9AGAM</name>
<protein>
    <recommendedName>
        <fullName evidence="10">Dolichyl-diphosphooligosaccharide--protein glycosyltransferase subunit 1</fullName>
    </recommendedName>
</protein>
<accession>A0A9P5N254</accession>
<comment type="subcellular location">
    <subcellularLocation>
        <location evidence="2 10">Endoplasmic reticulum membrane</location>
        <topology evidence="2 10">Single-pass type I membrane protein</topology>
    </subcellularLocation>
</comment>
<feature type="signal peptide" evidence="10">
    <location>
        <begin position="1"/>
        <end position="24"/>
    </location>
</feature>
<keyword evidence="8" id="KW-1133">Transmembrane helix</keyword>
<evidence type="ECO:0000256" key="6">
    <source>
        <dbReference type="ARBA" id="ARBA00022729"/>
    </source>
</evidence>
<gene>
    <name evidence="11" type="ORF">DFH94DRAFT_243898</name>
</gene>
<evidence type="ECO:0000256" key="1">
    <source>
        <dbReference type="ARBA" id="ARBA00002791"/>
    </source>
</evidence>
<evidence type="ECO:0000256" key="8">
    <source>
        <dbReference type="ARBA" id="ARBA00022989"/>
    </source>
</evidence>
<feature type="chain" id="PRO_5040540965" description="Dolichyl-diphosphooligosaccharide--protein glycosyltransferase subunit 1" evidence="10">
    <location>
        <begin position="25"/>
        <end position="488"/>
    </location>
</feature>
<keyword evidence="7 10" id="KW-0256">Endoplasmic reticulum</keyword>
<dbReference type="EMBL" id="WHVB01000003">
    <property type="protein sequence ID" value="KAF8484700.1"/>
    <property type="molecule type" value="Genomic_DNA"/>
</dbReference>
<evidence type="ECO:0000256" key="5">
    <source>
        <dbReference type="ARBA" id="ARBA00022692"/>
    </source>
</evidence>
<dbReference type="OrthoDB" id="310030at2759"/>
<evidence type="ECO:0000256" key="9">
    <source>
        <dbReference type="ARBA" id="ARBA00023136"/>
    </source>
</evidence>
<dbReference type="Pfam" id="PF04597">
    <property type="entry name" value="Ribophorin_I"/>
    <property type="match status" value="1"/>
</dbReference>
<evidence type="ECO:0000256" key="4">
    <source>
        <dbReference type="ARBA" id="ARBA00008905"/>
    </source>
</evidence>
<dbReference type="AlphaFoldDB" id="A0A9P5N254"/>
<evidence type="ECO:0000256" key="2">
    <source>
        <dbReference type="ARBA" id="ARBA00004115"/>
    </source>
</evidence>
<keyword evidence="5" id="KW-0812">Transmembrane</keyword>
<keyword evidence="11" id="KW-0808">Transferase</keyword>
<evidence type="ECO:0000313" key="11">
    <source>
        <dbReference type="EMBL" id="KAF8484700.1"/>
    </source>
</evidence>
<evidence type="ECO:0000256" key="3">
    <source>
        <dbReference type="ARBA" id="ARBA00004922"/>
    </source>
</evidence>
<dbReference type="InterPro" id="IPR007676">
    <property type="entry name" value="Ribophorin_I"/>
</dbReference>
<dbReference type="GO" id="GO:0016740">
    <property type="term" value="F:transferase activity"/>
    <property type="evidence" value="ECO:0007669"/>
    <property type="project" value="UniProtKB-KW"/>
</dbReference>
<keyword evidence="9" id="KW-0472">Membrane</keyword>
<keyword evidence="6 10" id="KW-0732">Signal</keyword>